<dbReference type="GO" id="GO:0008270">
    <property type="term" value="F:zinc ion binding"/>
    <property type="evidence" value="ECO:0007669"/>
    <property type="project" value="UniProtKB-KW"/>
</dbReference>
<evidence type="ECO:0000259" key="3">
    <source>
        <dbReference type="PROSITE" id="PS50157"/>
    </source>
</evidence>
<dbReference type="AlphaFoldDB" id="A0A5B7JBT2"/>
<accession>A0A5B7JBT2</accession>
<name>A0A5B7JBT2_PORTR</name>
<feature type="compositionally biased region" description="Basic and acidic residues" evidence="2">
    <location>
        <begin position="18"/>
        <end position="36"/>
    </location>
</feature>
<evidence type="ECO:0000256" key="1">
    <source>
        <dbReference type="PROSITE-ProRule" id="PRU00042"/>
    </source>
</evidence>
<dbReference type="SMART" id="SM00355">
    <property type="entry name" value="ZnF_C2H2"/>
    <property type="match status" value="2"/>
</dbReference>
<organism evidence="4 5">
    <name type="scientific">Portunus trituberculatus</name>
    <name type="common">Swimming crab</name>
    <name type="synonym">Neptunus trituberculatus</name>
    <dbReference type="NCBI Taxonomy" id="210409"/>
    <lineage>
        <taxon>Eukaryota</taxon>
        <taxon>Metazoa</taxon>
        <taxon>Ecdysozoa</taxon>
        <taxon>Arthropoda</taxon>
        <taxon>Crustacea</taxon>
        <taxon>Multicrustacea</taxon>
        <taxon>Malacostraca</taxon>
        <taxon>Eumalacostraca</taxon>
        <taxon>Eucarida</taxon>
        <taxon>Decapoda</taxon>
        <taxon>Pleocyemata</taxon>
        <taxon>Brachyura</taxon>
        <taxon>Eubrachyura</taxon>
        <taxon>Portunoidea</taxon>
        <taxon>Portunidae</taxon>
        <taxon>Portuninae</taxon>
        <taxon>Portunus</taxon>
    </lineage>
</organism>
<dbReference type="Pfam" id="PF00096">
    <property type="entry name" value="zf-C2H2"/>
    <property type="match status" value="1"/>
</dbReference>
<evidence type="ECO:0000313" key="4">
    <source>
        <dbReference type="EMBL" id="MPC90408.1"/>
    </source>
</evidence>
<dbReference type="PROSITE" id="PS50157">
    <property type="entry name" value="ZINC_FINGER_C2H2_2"/>
    <property type="match status" value="2"/>
</dbReference>
<keyword evidence="5" id="KW-1185">Reference proteome</keyword>
<dbReference type="Proteomes" id="UP000324222">
    <property type="component" value="Unassembled WGS sequence"/>
</dbReference>
<keyword evidence="1" id="KW-0863">Zinc-finger</keyword>
<feature type="domain" description="C2H2-type" evidence="3">
    <location>
        <begin position="3"/>
        <end position="30"/>
    </location>
</feature>
<dbReference type="InterPro" id="IPR036236">
    <property type="entry name" value="Znf_C2H2_sf"/>
</dbReference>
<gene>
    <name evidence="4" type="ORF">E2C01_085395</name>
</gene>
<feature type="compositionally biased region" description="Low complexity" evidence="2">
    <location>
        <begin position="129"/>
        <end position="149"/>
    </location>
</feature>
<dbReference type="SUPFAM" id="SSF57667">
    <property type="entry name" value="beta-beta-alpha zinc fingers"/>
    <property type="match status" value="1"/>
</dbReference>
<protein>
    <recommendedName>
        <fullName evidence="3">C2H2-type domain-containing protein</fullName>
    </recommendedName>
</protein>
<feature type="region of interest" description="Disordered" evidence="2">
    <location>
        <begin position="18"/>
        <end position="66"/>
    </location>
</feature>
<evidence type="ECO:0000256" key="2">
    <source>
        <dbReference type="SAM" id="MobiDB-lite"/>
    </source>
</evidence>
<sequence length="238" mass="25843">MLYRCRRCGISCSSKAQYREHTATHTHSKEQQETPEVKIMSSPEKVPVLGTPKKKTSQLPKRESLEVGGGIQVTSLKEEVSEGEDDLKVLTLTPSASGPPEVKVDVIHAGTEDGDMKCSKASLAPSQTSPKQSQSCSPVSSSSPPTFSPKLALSKKPVSSRSASSSREGSQAFRRRGRPPKALPPKGQHKMVGQKGAVGKRKAVVQCRTVTSKKLQCPECSMSFKTRSEMSFHKRLDH</sequence>
<feature type="region of interest" description="Disordered" evidence="2">
    <location>
        <begin position="114"/>
        <end position="200"/>
    </location>
</feature>
<feature type="domain" description="C2H2-type" evidence="3">
    <location>
        <begin position="215"/>
        <end position="238"/>
    </location>
</feature>
<dbReference type="PROSITE" id="PS00028">
    <property type="entry name" value="ZINC_FINGER_C2H2_1"/>
    <property type="match status" value="2"/>
</dbReference>
<proteinExistence type="predicted"/>
<dbReference type="InterPro" id="IPR013087">
    <property type="entry name" value="Znf_C2H2_type"/>
</dbReference>
<evidence type="ECO:0000313" key="5">
    <source>
        <dbReference type="Proteomes" id="UP000324222"/>
    </source>
</evidence>
<reference evidence="4 5" key="1">
    <citation type="submission" date="2019-05" db="EMBL/GenBank/DDBJ databases">
        <title>Another draft genome of Portunus trituberculatus and its Hox gene families provides insights of decapod evolution.</title>
        <authorList>
            <person name="Jeong J.-H."/>
            <person name="Song I."/>
            <person name="Kim S."/>
            <person name="Choi T."/>
            <person name="Kim D."/>
            <person name="Ryu S."/>
            <person name="Kim W."/>
        </authorList>
    </citation>
    <scope>NUCLEOTIDE SEQUENCE [LARGE SCALE GENOMIC DNA]</scope>
    <source>
        <tissue evidence="4">Muscle</tissue>
    </source>
</reference>
<dbReference type="EMBL" id="VSRR010084301">
    <property type="protein sequence ID" value="MPC90408.1"/>
    <property type="molecule type" value="Genomic_DNA"/>
</dbReference>
<keyword evidence="1" id="KW-0862">Zinc</keyword>
<keyword evidence="1" id="KW-0479">Metal-binding</keyword>
<comment type="caution">
    <text evidence="4">The sequence shown here is derived from an EMBL/GenBank/DDBJ whole genome shotgun (WGS) entry which is preliminary data.</text>
</comment>